<comment type="caution">
    <text evidence="2">The sequence shown here is derived from an EMBL/GenBank/DDBJ whole genome shotgun (WGS) entry which is preliminary data.</text>
</comment>
<feature type="domain" description="TamA POTRA" evidence="1">
    <location>
        <begin position="2"/>
        <end position="43"/>
    </location>
</feature>
<dbReference type="InterPro" id="IPR035243">
    <property type="entry name" value="TamA_POTRA_Dom_1"/>
</dbReference>
<dbReference type="Pfam" id="PF17243">
    <property type="entry name" value="POTRA_TamA_1"/>
    <property type="match status" value="1"/>
</dbReference>
<gene>
    <name evidence="2" type="ORF">INT80_09845</name>
</gene>
<accession>A0A930YAM6</accession>
<sequence length="48" mass="5516">MVHLSSPKTIPVENSDRYYYLASKTIDEALRAVGYFNSKIDYHPVPQT</sequence>
<evidence type="ECO:0000313" key="2">
    <source>
        <dbReference type="EMBL" id="MBF4102773.1"/>
    </source>
</evidence>
<dbReference type="AlphaFoldDB" id="A0A930YAM6"/>
<proteinExistence type="predicted"/>
<dbReference type="Gene3D" id="3.10.20.310">
    <property type="entry name" value="membrane protein fhac"/>
    <property type="match status" value="1"/>
</dbReference>
<organism evidence="2">
    <name type="scientific">Gallibacterium anatis</name>
    <dbReference type="NCBI Taxonomy" id="750"/>
    <lineage>
        <taxon>Bacteria</taxon>
        <taxon>Pseudomonadati</taxon>
        <taxon>Pseudomonadota</taxon>
        <taxon>Gammaproteobacteria</taxon>
        <taxon>Pasteurellales</taxon>
        <taxon>Pasteurellaceae</taxon>
        <taxon>Gallibacterium</taxon>
    </lineage>
</organism>
<protein>
    <recommendedName>
        <fullName evidence="1">TamA POTRA domain-containing protein</fullName>
    </recommendedName>
</protein>
<dbReference type="EMBL" id="JADION010000028">
    <property type="protein sequence ID" value="MBF4102773.1"/>
    <property type="molecule type" value="Genomic_DNA"/>
</dbReference>
<reference evidence="2" key="1">
    <citation type="submission" date="2020-11" db="EMBL/GenBank/DDBJ databases">
        <title>Gallibacterium anatis 1637, full genome, WGS.</title>
        <authorList>
            <person name="Laishevtcev A.I."/>
            <person name="Yakimova E.A."/>
            <person name="Petkovich D."/>
            <person name="Stepanova T.V."/>
            <person name="Kalendr R.S."/>
            <person name="Rubalsky E.O."/>
            <person name="Zulkarneev E.R."/>
            <person name="Aleshkin A.V."/>
        </authorList>
    </citation>
    <scope>NUCLEOTIDE SEQUENCE</scope>
    <source>
        <strain evidence="2">1637</strain>
    </source>
</reference>
<name>A0A930YAM6_9PAST</name>
<evidence type="ECO:0000259" key="1">
    <source>
        <dbReference type="Pfam" id="PF17243"/>
    </source>
</evidence>